<dbReference type="InterPro" id="IPR031571">
    <property type="entry name" value="RcpC_dom"/>
</dbReference>
<dbReference type="RefSeq" id="WP_246149535.1">
    <property type="nucleotide sequence ID" value="NZ_VCKY01000490.1"/>
</dbReference>
<dbReference type="CDD" id="cd11614">
    <property type="entry name" value="SAF_CpaB_FlgA_like"/>
    <property type="match status" value="1"/>
</dbReference>
<feature type="non-terminal residue" evidence="2">
    <location>
        <position position="1"/>
    </location>
</feature>
<dbReference type="AlphaFoldDB" id="A0A5S4EU64"/>
<feature type="domain" description="Flp pilus assembly protein RcpC/CpaB" evidence="1">
    <location>
        <begin position="41"/>
        <end position="130"/>
    </location>
</feature>
<reference evidence="2 3" key="1">
    <citation type="submission" date="2019-05" db="EMBL/GenBank/DDBJ databases">
        <title>Draft genome sequence of Nonomuraea turkmeniaca DSM 43926.</title>
        <authorList>
            <person name="Saricaoglu S."/>
            <person name="Isik K."/>
        </authorList>
    </citation>
    <scope>NUCLEOTIDE SEQUENCE [LARGE SCALE GENOMIC DNA]</scope>
    <source>
        <strain evidence="2 3">DSM 43926</strain>
    </source>
</reference>
<evidence type="ECO:0000313" key="3">
    <source>
        <dbReference type="Proteomes" id="UP000309128"/>
    </source>
</evidence>
<protein>
    <submittedName>
        <fullName evidence="2">Flp pilus assembly protein CpaB</fullName>
    </submittedName>
</protein>
<dbReference type="EMBL" id="VCKY01000490">
    <property type="protein sequence ID" value="TMR03419.1"/>
    <property type="molecule type" value="Genomic_DNA"/>
</dbReference>
<name>A0A5S4EU64_9ACTN</name>
<gene>
    <name evidence="2" type="ORF">ETD86_53940</name>
</gene>
<evidence type="ECO:0000259" key="1">
    <source>
        <dbReference type="Pfam" id="PF16976"/>
    </source>
</evidence>
<dbReference type="Proteomes" id="UP000309128">
    <property type="component" value="Unassembled WGS sequence"/>
</dbReference>
<proteinExistence type="predicted"/>
<accession>A0A5S4EU64</accession>
<dbReference type="Pfam" id="PF16976">
    <property type="entry name" value="RcpC"/>
    <property type="match status" value="1"/>
</dbReference>
<comment type="caution">
    <text evidence="2">The sequence shown here is derived from an EMBL/GenBank/DDBJ whole genome shotgun (WGS) entry which is preliminary data.</text>
</comment>
<evidence type="ECO:0000313" key="2">
    <source>
        <dbReference type="EMBL" id="TMR03419.1"/>
    </source>
</evidence>
<sequence length="139" mass="14572">PVPLSHPPDGAIRTTTAAAGRYLTSPMRRGEPLTDARLLHSYRLPPGMVATPVRISDPEAAKLISPGSRINILAAWEDTHPARTIAEDVTVITLPTGQEENRNGTLAVLATTTTQAAELAAAQASAPLSITILAATHPE</sequence>
<keyword evidence="3" id="KW-1185">Reference proteome</keyword>
<organism evidence="2 3">
    <name type="scientific">Nonomuraea turkmeniaca</name>
    <dbReference type="NCBI Taxonomy" id="103838"/>
    <lineage>
        <taxon>Bacteria</taxon>
        <taxon>Bacillati</taxon>
        <taxon>Actinomycetota</taxon>
        <taxon>Actinomycetes</taxon>
        <taxon>Streptosporangiales</taxon>
        <taxon>Streptosporangiaceae</taxon>
        <taxon>Nonomuraea</taxon>
    </lineage>
</organism>